<dbReference type="EMBL" id="RBWV01000009">
    <property type="protein sequence ID" value="RKS80572.1"/>
    <property type="molecule type" value="Genomic_DNA"/>
</dbReference>
<comment type="caution">
    <text evidence="1">The sequence shown here is derived from an EMBL/GenBank/DDBJ whole genome shotgun (WGS) entry which is preliminary data.</text>
</comment>
<reference evidence="1 2" key="1">
    <citation type="submission" date="2018-10" db="EMBL/GenBank/DDBJ databases">
        <title>Genomic Encyclopedia of Archaeal and Bacterial Type Strains, Phase II (KMG-II): from individual species to whole genera.</title>
        <authorList>
            <person name="Goeker M."/>
        </authorList>
    </citation>
    <scope>NUCLEOTIDE SEQUENCE [LARGE SCALE GENOMIC DNA]</scope>
    <source>
        <strain evidence="1 2">RP-AC37</strain>
    </source>
</reference>
<keyword evidence="2" id="KW-1185">Reference proteome</keyword>
<proteinExistence type="predicted"/>
<dbReference type="Proteomes" id="UP000281955">
    <property type="component" value="Unassembled WGS sequence"/>
</dbReference>
<name>A0A420XUM4_9ACTN</name>
<dbReference type="InParanoid" id="A0A420XUM4"/>
<protein>
    <submittedName>
        <fullName evidence="1">Uncharacterized protein</fullName>
    </submittedName>
</protein>
<gene>
    <name evidence="1" type="ORF">CLV35_1010</name>
</gene>
<accession>A0A420XUM4</accession>
<sequence>MPLAGPLGEAEGDWSVDEPPWRPESLTLMSDYEVPVPLWIGPGVCLDRKHLDRLRLSESLSQRLLEWQQHFDDHFGYRFAWDGPSSSTAYAEEGFRLLRDLGEELPDARVTLDLWPVTGQAPAT</sequence>
<dbReference type="AlphaFoldDB" id="A0A420XUM4"/>
<organism evidence="1 2">
    <name type="scientific">Motilibacter peucedani</name>
    <dbReference type="NCBI Taxonomy" id="598650"/>
    <lineage>
        <taxon>Bacteria</taxon>
        <taxon>Bacillati</taxon>
        <taxon>Actinomycetota</taxon>
        <taxon>Actinomycetes</taxon>
        <taxon>Motilibacterales</taxon>
        <taxon>Motilibacteraceae</taxon>
        <taxon>Motilibacter</taxon>
    </lineage>
</organism>
<evidence type="ECO:0000313" key="2">
    <source>
        <dbReference type="Proteomes" id="UP000281955"/>
    </source>
</evidence>
<evidence type="ECO:0000313" key="1">
    <source>
        <dbReference type="EMBL" id="RKS80572.1"/>
    </source>
</evidence>